<name>A0A1H9V0N7_9PSEU</name>
<dbReference type="AlphaFoldDB" id="A0A1H9V0N7"/>
<dbReference type="STRING" id="402600.SAMN05216188_12380"/>
<proteinExistence type="predicted"/>
<dbReference type="GO" id="GO:0046491">
    <property type="term" value="P:L-methylmalonyl-CoA metabolic process"/>
    <property type="evidence" value="ECO:0007669"/>
    <property type="project" value="TreeGrafter"/>
</dbReference>
<dbReference type="Pfam" id="PF13669">
    <property type="entry name" value="Glyoxalase_4"/>
    <property type="match status" value="1"/>
</dbReference>
<organism evidence="3 4">
    <name type="scientific">Lentzea xinjiangensis</name>
    <dbReference type="NCBI Taxonomy" id="402600"/>
    <lineage>
        <taxon>Bacteria</taxon>
        <taxon>Bacillati</taxon>
        <taxon>Actinomycetota</taxon>
        <taxon>Actinomycetes</taxon>
        <taxon>Pseudonocardiales</taxon>
        <taxon>Pseudonocardiaceae</taxon>
        <taxon>Lentzea</taxon>
    </lineage>
</organism>
<dbReference type="InterPro" id="IPR029068">
    <property type="entry name" value="Glyas_Bleomycin-R_OHBP_Dase"/>
</dbReference>
<dbReference type="SUPFAM" id="SSF54593">
    <property type="entry name" value="Glyoxalase/Bleomycin resistance protein/Dihydroxybiphenyl dioxygenase"/>
    <property type="match status" value="1"/>
</dbReference>
<reference evidence="4" key="1">
    <citation type="submission" date="2016-10" db="EMBL/GenBank/DDBJ databases">
        <authorList>
            <person name="Varghese N."/>
            <person name="Submissions S."/>
        </authorList>
    </citation>
    <scope>NUCLEOTIDE SEQUENCE [LARGE SCALE GENOMIC DNA]</scope>
    <source>
        <strain evidence="4">CGMCC 4.3525</strain>
    </source>
</reference>
<evidence type="ECO:0000259" key="2">
    <source>
        <dbReference type="PROSITE" id="PS51819"/>
    </source>
</evidence>
<evidence type="ECO:0000256" key="1">
    <source>
        <dbReference type="ARBA" id="ARBA00022723"/>
    </source>
</evidence>
<keyword evidence="1" id="KW-0479">Metal-binding</keyword>
<dbReference type="EMBL" id="FOFR01000023">
    <property type="protein sequence ID" value="SES15131.1"/>
    <property type="molecule type" value="Genomic_DNA"/>
</dbReference>
<dbReference type="Gene3D" id="3.10.180.10">
    <property type="entry name" value="2,3-Dihydroxybiphenyl 1,2-Dioxygenase, domain 1"/>
    <property type="match status" value="1"/>
</dbReference>
<dbReference type="GO" id="GO:0004493">
    <property type="term" value="F:methylmalonyl-CoA epimerase activity"/>
    <property type="evidence" value="ECO:0007669"/>
    <property type="project" value="TreeGrafter"/>
</dbReference>
<dbReference type="PANTHER" id="PTHR43048">
    <property type="entry name" value="METHYLMALONYL-COA EPIMERASE"/>
    <property type="match status" value="1"/>
</dbReference>
<sequence length="173" mass="18771">MHNTESDEIRGLGLGDIHHVGLVVKDVDRALSTYSALLGGAGTSRFEFQTPDVPMRWGKRQQNLRVGFVSLGGTLLEILEPLDDQSPHGKFLAEHGEGLHHLGFLVSDLDEQTARLAELGMAKLAGTNEPQDPLRWVYLDGPDVGGAVIEMMEKSPSSEKLWADVTSAMIANA</sequence>
<dbReference type="Proteomes" id="UP000199352">
    <property type="component" value="Unassembled WGS sequence"/>
</dbReference>
<evidence type="ECO:0000313" key="3">
    <source>
        <dbReference type="EMBL" id="SES15131.1"/>
    </source>
</evidence>
<dbReference type="InterPro" id="IPR037523">
    <property type="entry name" value="VOC_core"/>
</dbReference>
<protein>
    <submittedName>
        <fullName evidence="3">Methylmalonyl-CoA epimerase</fullName>
    </submittedName>
</protein>
<keyword evidence="4" id="KW-1185">Reference proteome</keyword>
<accession>A0A1H9V0N7</accession>
<evidence type="ECO:0000313" key="4">
    <source>
        <dbReference type="Proteomes" id="UP000199352"/>
    </source>
</evidence>
<dbReference type="RefSeq" id="WP_177221558.1">
    <property type="nucleotide sequence ID" value="NZ_FOFR01000023.1"/>
</dbReference>
<feature type="domain" description="VOC" evidence="2">
    <location>
        <begin position="16"/>
        <end position="154"/>
    </location>
</feature>
<dbReference type="PROSITE" id="PS51819">
    <property type="entry name" value="VOC"/>
    <property type="match status" value="1"/>
</dbReference>
<dbReference type="GO" id="GO:0046872">
    <property type="term" value="F:metal ion binding"/>
    <property type="evidence" value="ECO:0007669"/>
    <property type="project" value="UniProtKB-KW"/>
</dbReference>
<dbReference type="InterPro" id="IPR051785">
    <property type="entry name" value="MMCE/EMCE_epimerase"/>
</dbReference>
<gene>
    <name evidence="3" type="ORF">SAMN05216188_12380</name>
</gene>
<dbReference type="PANTHER" id="PTHR43048:SF3">
    <property type="entry name" value="METHYLMALONYL-COA EPIMERASE, MITOCHONDRIAL"/>
    <property type="match status" value="1"/>
</dbReference>